<dbReference type="PANTHER" id="PTHR42907:SF1">
    <property type="entry name" value="FMN-LINKED OXIDOREDUCTASES SUPERFAMILY PROTEIN"/>
    <property type="match status" value="1"/>
</dbReference>
<dbReference type="GO" id="GO:0050660">
    <property type="term" value="F:flavin adenine dinucleotide binding"/>
    <property type="evidence" value="ECO:0007669"/>
    <property type="project" value="InterPro"/>
</dbReference>
<protein>
    <recommendedName>
        <fullName evidence="9">tRNA-dihydrouridine(20/20a) synthase</fullName>
        <ecNumber evidence="9">1.3.1.91</ecNumber>
    </recommendedName>
    <alternativeName>
        <fullName evidence="9">U20-specific dihydrouridine synthase</fullName>
        <shortName evidence="9">U20-specific Dus</shortName>
    </alternativeName>
    <alternativeName>
        <fullName evidence="9">tRNA-dihydrouridine synthase A</fullName>
    </alternativeName>
</protein>
<evidence type="ECO:0000256" key="5">
    <source>
        <dbReference type="ARBA" id="ARBA00022694"/>
    </source>
</evidence>
<dbReference type="NCBIfam" id="NF008774">
    <property type="entry name" value="PRK11815.1"/>
    <property type="match status" value="1"/>
</dbReference>
<keyword evidence="3 9" id="KW-0285">Flavoprotein</keyword>
<dbReference type="GO" id="GO:0102266">
    <property type="term" value="F:tRNA-dihydrouridine20a synthase activity"/>
    <property type="evidence" value="ECO:0007669"/>
    <property type="project" value="RHEA"/>
</dbReference>
<dbReference type="InterPro" id="IPR035587">
    <property type="entry name" value="DUS-like_FMN-bd"/>
</dbReference>
<feature type="binding site" evidence="9">
    <location>
        <begin position="223"/>
        <end position="225"/>
    </location>
    <ligand>
        <name>FMN</name>
        <dbReference type="ChEBI" id="CHEBI:58210"/>
    </ligand>
</feature>
<evidence type="ECO:0000256" key="7">
    <source>
        <dbReference type="ARBA" id="ARBA00022884"/>
    </source>
</evidence>
<comment type="catalytic activity">
    <reaction evidence="9">
        <text>5,6-dihydrouridine(20) in tRNA + NADP(+) = uridine(20) in tRNA + NADPH + H(+)</text>
        <dbReference type="Rhea" id="RHEA:53336"/>
        <dbReference type="Rhea" id="RHEA-COMP:13533"/>
        <dbReference type="Rhea" id="RHEA-COMP:13534"/>
        <dbReference type="ChEBI" id="CHEBI:15378"/>
        <dbReference type="ChEBI" id="CHEBI:57783"/>
        <dbReference type="ChEBI" id="CHEBI:58349"/>
        <dbReference type="ChEBI" id="CHEBI:65315"/>
        <dbReference type="ChEBI" id="CHEBI:74443"/>
        <dbReference type="EC" id="1.3.1.91"/>
    </reaction>
</comment>
<dbReference type="Proteomes" id="UP000190341">
    <property type="component" value="Unassembled WGS sequence"/>
</dbReference>
<organism evidence="11 12">
    <name type="scientific">Pseudoxanthomonas indica</name>
    <dbReference type="NCBI Taxonomy" id="428993"/>
    <lineage>
        <taxon>Bacteria</taxon>
        <taxon>Pseudomonadati</taxon>
        <taxon>Pseudomonadota</taxon>
        <taxon>Gammaproteobacteria</taxon>
        <taxon>Lysobacterales</taxon>
        <taxon>Lysobacteraceae</taxon>
        <taxon>Pseudoxanthomonas</taxon>
    </lineage>
</organism>
<evidence type="ECO:0000256" key="9">
    <source>
        <dbReference type="HAMAP-Rule" id="MF_02041"/>
    </source>
</evidence>
<feature type="binding site" evidence="9">
    <location>
        <begin position="245"/>
        <end position="246"/>
    </location>
    <ligand>
        <name>FMN</name>
        <dbReference type="ChEBI" id="CHEBI:58210"/>
    </ligand>
</feature>
<evidence type="ECO:0000259" key="10">
    <source>
        <dbReference type="Pfam" id="PF01207"/>
    </source>
</evidence>
<proteinExistence type="inferred from homology"/>
<evidence type="ECO:0000313" key="12">
    <source>
        <dbReference type="Proteomes" id="UP000190341"/>
    </source>
</evidence>
<dbReference type="SUPFAM" id="SSF51395">
    <property type="entry name" value="FMN-linked oxidoreductases"/>
    <property type="match status" value="1"/>
</dbReference>
<comment type="catalytic activity">
    <reaction evidence="9">
        <text>5,6-dihydrouridine(20a) in tRNA + NAD(+) = uridine(20a) in tRNA + NADH + H(+)</text>
        <dbReference type="Rhea" id="RHEA:53348"/>
        <dbReference type="Rhea" id="RHEA-COMP:13535"/>
        <dbReference type="Rhea" id="RHEA-COMP:13536"/>
        <dbReference type="ChEBI" id="CHEBI:15378"/>
        <dbReference type="ChEBI" id="CHEBI:57540"/>
        <dbReference type="ChEBI" id="CHEBI:57945"/>
        <dbReference type="ChEBI" id="CHEBI:65315"/>
        <dbReference type="ChEBI" id="CHEBI:74443"/>
    </reaction>
</comment>
<name>A0A1T5K073_9GAMM</name>
<dbReference type="AlphaFoldDB" id="A0A1T5K073"/>
<dbReference type="Gene3D" id="1.20.120.1460">
    <property type="match status" value="1"/>
</dbReference>
<dbReference type="PROSITE" id="PS01136">
    <property type="entry name" value="UPF0034"/>
    <property type="match status" value="1"/>
</dbReference>
<dbReference type="InterPro" id="IPR018517">
    <property type="entry name" value="tRNA_hU_synthase_CS"/>
</dbReference>
<feature type="site" description="Interacts with tRNA; defines subfamily-specific binding signature" evidence="9">
    <location>
        <position position="195"/>
    </location>
</feature>
<evidence type="ECO:0000256" key="4">
    <source>
        <dbReference type="ARBA" id="ARBA00022643"/>
    </source>
</evidence>
<dbReference type="Pfam" id="PF01207">
    <property type="entry name" value="Dus"/>
    <property type="match status" value="1"/>
</dbReference>
<gene>
    <name evidence="9" type="primary">dusA</name>
    <name evidence="11" type="ORF">SAMN06296058_1228</name>
</gene>
<feature type="site" description="Interacts with tRNA" evidence="9">
    <location>
        <position position="109"/>
    </location>
</feature>
<evidence type="ECO:0000313" key="11">
    <source>
        <dbReference type="EMBL" id="SKC56879.1"/>
    </source>
</evidence>
<keyword evidence="6 9" id="KW-0521">NADP</keyword>
<keyword evidence="4 9" id="KW-0288">FMN</keyword>
<evidence type="ECO:0000256" key="8">
    <source>
        <dbReference type="ARBA" id="ARBA00023002"/>
    </source>
</evidence>
<feature type="binding site" evidence="9">
    <location>
        <position position="183"/>
    </location>
    <ligand>
        <name>FMN</name>
        <dbReference type="ChEBI" id="CHEBI:58210"/>
    </ligand>
</feature>
<dbReference type="InterPro" id="IPR004653">
    <property type="entry name" value="DusA"/>
</dbReference>
<dbReference type="CDD" id="cd02801">
    <property type="entry name" value="DUS_like_FMN"/>
    <property type="match status" value="1"/>
</dbReference>
<comment type="catalytic activity">
    <reaction evidence="9">
        <text>5,6-dihydrouridine(20) in tRNA + NAD(+) = uridine(20) in tRNA + NADH + H(+)</text>
        <dbReference type="Rhea" id="RHEA:53340"/>
        <dbReference type="Rhea" id="RHEA-COMP:13533"/>
        <dbReference type="Rhea" id="RHEA-COMP:13534"/>
        <dbReference type="ChEBI" id="CHEBI:15378"/>
        <dbReference type="ChEBI" id="CHEBI:57540"/>
        <dbReference type="ChEBI" id="CHEBI:57945"/>
        <dbReference type="ChEBI" id="CHEBI:65315"/>
        <dbReference type="ChEBI" id="CHEBI:74443"/>
        <dbReference type="EC" id="1.3.1.91"/>
    </reaction>
</comment>
<keyword evidence="7 9" id="KW-0694">RNA-binding</keyword>
<feature type="site" description="Interacts with tRNA; defines subfamily-specific binding signature" evidence="9">
    <location>
        <position position="312"/>
    </location>
</feature>
<feature type="binding site" evidence="9">
    <location>
        <position position="151"/>
    </location>
    <ligand>
        <name>FMN</name>
        <dbReference type="ChEBI" id="CHEBI:58210"/>
    </ligand>
</feature>
<feature type="binding site" evidence="9">
    <location>
        <begin position="29"/>
        <end position="31"/>
    </location>
    <ligand>
        <name>FMN</name>
        <dbReference type="ChEBI" id="CHEBI:58210"/>
    </ligand>
</feature>
<dbReference type="STRING" id="428993.SAMN06296058_1228"/>
<dbReference type="PANTHER" id="PTHR42907">
    <property type="entry name" value="FMN-LINKED OXIDOREDUCTASES SUPERFAMILY PROTEIN"/>
    <property type="match status" value="1"/>
</dbReference>
<accession>A0A1T5K073</accession>
<comment type="cofactor">
    <cofactor evidence="1 9">
        <name>FMN</name>
        <dbReference type="ChEBI" id="CHEBI:58210"/>
    </cofactor>
</comment>
<dbReference type="RefSeq" id="WP_079723546.1">
    <property type="nucleotide sequence ID" value="NZ_BMCL01000002.1"/>
</dbReference>
<dbReference type="InterPro" id="IPR013785">
    <property type="entry name" value="Aldolase_TIM"/>
</dbReference>
<keyword evidence="5 9" id="KW-0819">tRNA processing</keyword>
<dbReference type="EC" id="1.3.1.91" evidence="9"/>
<comment type="function">
    <text evidence="9">Catalyzes the synthesis of 5,6-dihydrouridine (D), a modified base found in the D-loop of most tRNAs, via the reduction of the C5-C6 double bond in target uridines. Specifically modifies U20 and U20a in tRNAs.</text>
</comment>
<sequence>MQQAENTDISGEEAAAASIPGPLAVSVAPMMDWTDSHCRVFHRLLSPHARLYTEMVHAQAVIHGDRDRLLGFSEVEHPVAVQLGGSEPALLAQAAHIAQEWGYDEVNLNVGCPSDRVQAGRFGACLMKEPSLVADSVAAMIAAVDIPVTVKCRLGVDELEDYDRFRAFIDTVAAAGCTTFFVHARKAWLQGLSPKENREIPPLRYEWVHQLKQELPQLTIAINGGIATVEGVREQLRHTDGVMLGRAAYHEPYLLHELEVALWGGELQSREQLLRTLRPYVEHCLARGIALKHLSKHVLGLFHSQPGGRLFRQILSEGAHRPGADWSLIEQALAATTMTDRTAA</sequence>
<feature type="site" description="Interacts with tRNA; defines subfamily-specific binding signature" evidence="9">
    <location>
        <position position="309"/>
    </location>
</feature>
<evidence type="ECO:0000256" key="2">
    <source>
        <dbReference type="ARBA" id="ARBA00022555"/>
    </source>
</evidence>
<dbReference type="GO" id="GO:0010181">
    <property type="term" value="F:FMN binding"/>
    <property type="evidence" value="ECO:0007669"/>
    <property type="project" value="UniProtKB-UniRule"/>
</dbReference>
<comment type="similarity">
    <text evidence="9">Belongs to the Dus family. DusA subfamily.</text>
</comment>
<feature type="active site" description="Proton donor" evidence="9">
    <location>
        <position position="112"/>
    </location>
</feature>
<dbReference type="HAMAP" id="MF_02041">
    <property type="entry name" value="DusA_subfam"/>
    <property type="match status" value="1"/>
</dbReference>
<feature type="binding site" evidence="9">
    <location>
        <position position="82"/>
    </location>
    <ligand>
        <name>FMN</name>
        <dbReference type="ChEBI" id="CHEBI:58210"/>
    </ligand>
</feature>
<keyword evidence="2 9" id="KW-0820">tRNA-binding</keyword>
<dbReference type="EMBL" id="FUZV01000001">
    <property type="protein sequence ID" value="SKC56879.1"/>
    <property type="molecule type" value="Genomic_DNA"/>
</dbReference>
<evidence type="ECO:0000256" key="3">
    <source>
        <dbReference type="ARBA" id="ARBA00022630"/>
    </source>
</evidence>
<reference evidence="11 12" key="1">
    <citation type="submission" date="2017-02" db="EMBL/GenBank/DDBJ databases">
        <authorList>
            <person name="Peterson S.W."/>
        </authorList>
    </citation>
    <scope>NUCLEOTIDE SEQUENCE [LARGE SCALE GENOMIC DNA]</scope>
    <source>
        <strain evidence="11 12">P15</strain>
    </source>
</reference>
<dbReference type="OrthoDB" id="9783413at2"/>
<keyword evidence="8 9" id="KW-0560">Oxidoreductase</keyword>
<comment type="catalytic activity">
    <reaction evidence="9">
        <text>5,6-dihydrouridine(20a) in tRNA + NADP(+) = uridine(20a) in tRNA + NADPH + H(+)</text>
        <dbReference type="Rhea" id="RHEA:53344"/>
        <dbReference type="Rhea" id="RHEA-COMP:13535"/>
        <dbReference type="Rhea" id="RHEA-COMP:13536"/>
        <dbReference type="ChEBI" id="CHEBI:15378"/>
        <dbReference type="ChEBI" id="CHEBI:57783"/>
        <dbReference type="ChEBI" id="CHEBI:58349"/>
        <dbReference type="ChEBI" id="CHEBI:65315"/>
        <dbReference type="ChEBI" id="CHEBI:74443"/>
    </reaction>
</comment>
<evidence type="ECO:0000256" key="1">
    <source>
        <dbReference type="ARBA" id="ARBA00001917"/>
    </source>
</evidence>
<evidence type="ECO:0000256" key="6">
    <source>
        <dbReference type="ARBA" id="ARBA00022857"/>
    </source>
</evidence>
<dbReference type="GO" id="GO:0000049">
    <property type="term" value="F:tRNA binding"/>
    <property type="evidence" value="ECO:0007669"/>
    <property type="project" value="UniProtKB-UniRule"/>
</dbReference>
<feature type="domain" description="DUS-like FMN-binding" evidence="10">
    <location>
        <begin position="27"/>
        <end position="324"/>
    </location>
</feature>
<dbReference type="NCBIfam" id="TIGR00742">
    <property type="entry name" value="yjbN"/>
    <property type="match status" value="1"/>
</dbReference>
<dbReference type="GO" id="GO:0102264">
    <property type="term" value="F:tRNA-dihydrouridine20 synthase activity"/>
    <property type="evidence" value="ECO:0007669"/>
    <property type="project" value="UniProtKB-EC"/>
</dbReference>
<feature type="site" description="Interacts with tRNA" evidence="9">
    <location>
        <position position="198"/>
    </location>
</feature>
<keyword evidence="12" id="KW-1185">Reference proteome</keyword>
<dbReference type="Gene3D" id="3.20.20.70">
    <property type="entry name" value="Aldolase class I"/>
    <property type="match status" value="1"/>
</dbReference>